<dbReference type="EMBL" id="JARYMX010000004">
    <property type="protein sequence ID" value="KAJ9552514.1"/>
    <property type="molecule type" value="Genomic_DNA"/>
</dbReference>
<gene>
    <name evidence="1" type="ORF">OSB04_016559</name>
</gene>
<dbReference type="AlphaFoldDB" id="A0AA38WJU5"/>
<dbReference type="Proteomes" id="UP001172457">
    <property type="component" value="Chromosome 4"/>
</dbReference>
<evidence type="ECO:0000313" key="1">
    <source>
        <dbReference type="EMBL" id="KAJ9552514.1"/>
    </source>
</evidence>
<comment type="caution">
    <text evidence="1">The sequence shown here is derived from an EMBL/GenBank/DDBJ whole genome shotgun (WGS) entry which is preliminary data.</text>
</comment>
<sequence length="640" mass="74364">MDQFKIVTRVGWVTHLLKLPSEFSQMRNTLNVSWLEKRSTGESSHDLFDNIQDIGLVKVQWDHRNGSASTWEPDAERRSNYTKIFHVQAISGMKSCVGGTSRADVISAMFSAEQFCLGANLRADLFSANISAKPAVMFLSCFVRRSFEVRELLSVIHIKGVALRLHCQGLGLCSLSFMLNPLWFMWFSVRKSEDMDPRLKDALRKIDERTGSYDHLPWEENFRRVIKDLEQLVQFSRQLKEASTHDYAIKFIDEVNPPWSDYDDSNKEFLWQDNATEEYLDDDCLDELRDETMDEQSDGELWEDFEQWGYEKQNPKENLSPIQSKVNLPISECDDTNNEPLFCQVNSHVNQYEDPFWEASCQKQLDEPTHIMEYLKDLVPKMPNPYTHSAKKQNTNQSNKWYATLPGGSHKGKSRHRMNLRTASGEHEFLHFGPHPHHDRQELTKELEAIKSHHIEIGWTLDWDVLQGIQAAGHILRYFERGPREPESELSGMAWKTALDLRESVYRELTLEFITTYSFDEERGRESVRQSCIQYRLGGRWFRQSLAQFAVSLGLYTAGMVGTDYFEYYIGQCALAPPEDLDFCDLWSQLGHGPYRRSNTKSGGLVDPEHRVIHRMIAYTLNQRKSSQDKIGDFELWLLH</sequence>
<organism evidence="1 2">
    <name type="scientific">Centaurea solstitialis</name>
    <name type="common">yellow star-thistle</name>
    <dbReference type="NCBI Taxonomy" id="347529"/>
    <lineage>
        <taxon>Eukaryota</taxon>
        <taxon>Viridiplantae</taxon>
        <taxon>Streptophyta</taxon>
        <taxon>Embryophyta</taxon>
        <taxon>Tracheophyta</taxon>
        <taxon>Spermatophyta</taxon>
        <taxon>Magnoliopsida</taxon>
        <taxon>eudicotyledons</taxon>
        <taxon>Gunneridae</taxon>
        <taxon>Pentapetalae</taxon>
        <taxon>asterids</taxon>
        <taxon>campanulids</taxon>
        <taxon>Asterales</taxon>
        <taxon>Asteraceae</taxon>
        <taxon>Carduoideae</taxon>
        <taxon>Cardueae</taxon>
        <taxon>Centaureinae</taxon>
        <taxon>Centaurea</taxon>
    </lineage>
</organism>
<accession>A0AA38WJU5</accession>
<keyword evidence="2" id="KW-1185">Reference proteome</keyword>
<reference evidence="1" key="1">
    <citation type="submission" date="2023-03" db="EMBL/GenBank/DDBJ databases">
        <title>Chromosome-scale reference genome and RAD-based genetic map of yellow starthistle (Centaurea solstitialis) reveal putative structural variation and QTLs associated with invader traits.</title>
        <authorList>
            <person name="Reatini B."/>
            <person name="Cang F.A."/>
            <person name="Jiang Q."/>
            <person name="Mckibben M.T.W."/>
            <person name="Barker M.S."/>
            <person name="Rieseberg L.H."/>
            <person name="Dlugosch K.M."/>
        </authorList>
    </citation>
    <scope>NUCLEOTIDE SEQUENCE</scope>
    <source>
        <strain evidence="1">CAN-66</strain>
        <tissue evidence="1">Leaf</tissue>
    </source>
</reference>
<protein>
    <submittedName>
        <fullName evidence="1">Uncharacterized protein</fullName>
    </submittedName>
</protein>
<name>A0AA38WJU5_9ASTR</name>
<proteinExistence type="predicted"/>
<evidence type="ECO:0000313" key="2">
    <source>
        <dbReference type="Proteomes" id="UP001172457"/>
    </source>
</evidence>